<comment type="catalytic activity">
    <reaction evidence="12">
        <text>9-(9Z-octadecenoyloxy)-octadecanoate + H2O = 9-hydroxy-octadecanoate + (9Z)-octadecenoate + H(+)</text>
        <dbReference type="Rhea" id="RHEA:52048"/>
        <dbReference type="ChEBI" id="CHEBI:15377"/>
        <dbReference type="ChEBI" id="CHEBI:15378"/>
        <dbReference type="ChEBI" id="CHEBI:30823"/>
        <dbReference type="ChEBI" id="CHEBI:136282"/>
        <dbReference type="ChEBI" id="CHEBI:136286"/>
    </reaction>
    <physiologicalReaction direction="left-to-right" evidence="12">
        <dbReference type="Rhea" id="RHEA:52049"/>
    </physiologicalReaction>
</comment>
<organism evidence="18 19">
    <name type="scientific">Ladona fulva</name>
    <name type="common">Scarce chaser dragonfly</name>
    <name type="synonym">Libellula fulva</name>
    <dbReference type="NCBI Taxonomy" id="123851"/>
    <lineage>
        <taxon>Eukaryota</taxon>
        <taxon>Metazoa</taxon>
        <taxon>Ecdysozoa</taxon>
        <taxon>Arthropoda</taxon>
        <taxon>Hexapoda</taxon>
        <taxon>Insecta</taxon>
        <taxon>Pterygota</taxon>
        <taxon>Palaeoptera</taxon>
        <taxon>Odonata</taxon>
        <taxon>Epiprocta</taxon>
        <taxon>Anisoptera</taxon>
        <taxon>Libelluloidea</taxon>
        <taxon>Libellulidae</taxon>
        <taxon>Ladona</taxon>
    </lineage>
</organism>
<dbReference type="GO" id="GO:0016020">
    <property type="term" value="C:membrane"/>
    <property type="evidence" value="ECO:0007669"/>
    <property type="project" value="InterPro"/>
</dbReference>
<feature type="transmembrane region" description="Helical" evidence="17">
    <location>
        <begin position="150"/>
        <end position="169"/>
    </location>
</feature>
<comment type="catalytic activity">
    <reaction evidence="13">
        <text>9-octadecanoyloxy-octadecanoate + H2O = 9-hydroxy-octadecanoate + octadecanoate + H(+)</text>
        <dbReference type="Rhea" id="RHEA:52096"/>
        <dbReference type="ChEBI" id="CHEBI:15377"/>
        <dbReference type="ChEBI" id="CHEBI:15378"/>
        <dbReference type="ChEBI" id="CHEBI:25629"/>
        <dbReference type="ChEBI" id="CHEBI:136286"/>
        <dbReference type="ChEBI" id="CHEBI:136373"/>
    </reaction>
    <physiologicalReaction direction="left-to-right" evidence="13">
        <dbReference type="Rhea" id="RHEA:52097"/>
    </physiologicalReaction>
</comment>
<comment type="catalytic activity">
    <reaction evidence="7">
        <text>12-hexadecanoyloxy-octadecanoate + H2O = 12-hydroxyoctadecanoate + hexadecanoate + H(+)</text>
        <dbReference type="Rhea" id="RHEA:52056"/>
        <dbReference type="ChEBI" id="CHEBI:7896"/>
        <dbReference type="ChEBI" id="CHEBI:15377"/>
        <dbReference type="ChEBI" id="CHEBI:15378"/>
        <dbReference type="ChEBI" id="CHEBI:83677"/>
        <dbReference type="ChEBI" id="CHEBI:84201"/>
    </reaction>
    <physiologicalReaction direction="left-to-right" evidence="7">
        <dbReference type="Rhea" id="RHEA:52057"/>
    </physiologicalReaction>
</comment>
<comment type="catalytic activity">
    <reaction evidence="1">
        <text>9-(9Z-hexadecenoyloxy)-octadecanoate + H2O = (9Z)-hexadecenoate + 9-hydroxy-octadecanoate + H(+)</text>
        <dbReference type="Rhea" id="RHEA:52068"/>
        <dbReference type="ChEBI" id="CHEBI:15377"/>
        <dbReference type="ChEBI" id="CHEBI:15378"/>
        <dbReference type="ChEBI" id="CHEBI:32372"/>
        <dbReference type="ChEBI" id="CHEBI:136286"/>
        <dbReference type="ChEBI" id="CHEBI:136309"/>
    </reaction>
    <physiologicalReaction direction="left-to-right" evidence="1">
        <dbReference type="Rhea" id="RHEA:52069"/>
    </physiologicalReaction>
</comment>
<dbReference type="AlphaFoldDB" id="A0A8K0KPY3"/>
<protein>
    <submittedName>
        <fullName evidence="18">Uncharacterized protein</fullName>
    </submittedName>
</protein>
<evidence type="ECO:0000256" key="4">
    <source>
        <dbReference type="ARBA" id="ARBA00022692"/>
    </source>
</evidence>
<evidence type="ECO:0000256" key="17">
    <source>
        <dbReference type="SAM" id="Phobius"/>
    </source>
</evidence>
<feature type="transmembrane region" description="Helical" evidence="17">
    <location>
        <begin position="181"/>
        <end position="203"/>
    </location>
</feature>
<evidence type="ECO:0000256" key="15">
    <source>
        <dbReference type="ARBA" id="ARBA00049322"/>
    </source>
</evidence>
<evidence type="ECO:0000256" key="11">
    <source>
        <dbReference type="ARBA" id="ARBA00048701"/>
    </source>
</evidence>
<evidence type="ECO:0000256" key="2">
    <source>
        <dbReference type="ARBA" id="ARBA00004127"/>
    </source>
</evidence>
<evidence type="ECO:0000313" key="19">
    <source>
        <dbReference type="Proteomes" id="UP000792457"/>
    </source>
</evidence>
<dbReference type="PANTHER" id="PTHR10989:SF16">
    <property type="entry name" value="AT02829P-RELATED"/>
    <property type="match status" value="1"/>
</dbReference>
<evidence type="ECO:0000313" key="18">
    <source>
        <dbReference type="EMBL" id="KAG8238647.1"/>
    </source>
</evidence>
<comment type="catalytic activity">
    <reaction evidence="11">
        <text>12-(9Z-octadecenoyloxy)-octadecanoate + H2O = 12-hydroxyoctadecanoate + (9Z)-octadecenoate + H(+)</text>
        <dbReference type="Rhea" id="RHEA:52060"/>
        <dbReference type="ChEBI" id="CHEBI:15377"/>
        <dbReference type="ChEBI" id="CHEBI:15378"/>
        <dbReference type="ChEBI" id="CHEBI:30823"/>
        <dbReference type="ChEBI" id="CHEBI:84201"/>
        <dbReference type="ChEBI" id="CHEBI:136302"/>
    </reaction>
    <physiologicalReaction direction="left-to-right" evidence="11">
        <dbReference type="Rhea" id="RHEA:52061"/>
    </physiologicalReaction>
</comment>
<feature type="transmembrane region" description="Helical" evidence="17">
    <location>
        <begin position="63"/>
        <end position="88"/>
    </location>
</feature>
<evidence type="ECO:0000256" key="6">
    <source>
        <dbReference type="ARBA" id="ARBA00023136"/>
    </source>
</evidence>
<dbReference type="Proteomes" id="UP000792457">
    <property type="component" value="Unassembled WGS sequence"/>
</dbReference>
<dbReference type="InterPro" id="IPR006838">
    <property type="entry name" value="ADTRP_AIG1"/>
</dbReference>
<feature type="transmembrane region" description="Helical" evidence="17">
    <location>
        <begin position="223"/>
        <end position="245"/>
    </location>
</feature>
<dbReference type="PANTHER" id="PTHR10989">
    <property type="entry name" value="ANDROGEN-INDUCED PROTEIN 1-RELATED"/>
    <property type="match status" value="1"/>
</dbReference>
<dbReference type="EMBL" id="KZ309403">
    <property type="protein sequence ID" value="KAG8238647.1"/>
    <property type="molecule type" value="Genomic_DNA"/>
</dbReference>
<reference evidence="18" key="2">
    <citation type="submission" date="2017-10" db="EMBL/GenBank/DDBJ databases">
        <title>Ladona fulva Genome sequencing and assembly.</title>
        <authorList>
            <person name="Murali S."/>
            <person name="Richards S."/>
            <person name="Bandaranaike D."/>
            <person name="Bellair M."/>
            <person name="Blankenburg K."/>
            <person name="Chao H."/>
            <person name="Dinh H."/>
            <person name="Doddapaneni H."/>
            <person name="Dugan-Rocha S."/>
            <person name="Elkadiri S."/>
            <person name="Gnanaolivu R."/>
            <person name="Hernandez B."/>
            <person name="Skinner E."/>
            <person name="Javaid M."/>
            <person name="Lee S."/>
            <person name="Li M."/>
            <person name="Ming W."/>
            <person name="Munidasa M."/>
            <person name="Muniz J."/>
            <person name="Nguyen L."/>
            <person name="Hughes D."/>
            <person name="Osuji N."/>
            <person name="Pu L.-L."/>
            <person name="Puazo M."/>
            <person name="Qu C."/>
            <person name="Quiroz J."/>
            <person name="Raj R."/>
            <person name="Weissenberger G."/>
            <person name="Xin Y."/>
            <person name="Zou X."/>
            <person name="Han Y."/>
            <person name="Worley K."/>
            <person name="Muzny D."/>
            <person name="Gibbs R."/>
        </authorList>
    </citation>
    <scope>NUCLEOTIDE SEQUENCE</scope>
    <source>
        <strain evidence="18">Sampled in the wild</strain>
    </source>
</reference>
<comment type="catalytic activity">
    <reaction evidence="10">
        <text>12-octadecanoyloxy-octadecanoate + H2O = 12-hydroxyoctadecanoate + octadecanoate + H(+)</text>
        <dbReference type="Rhea" id="RHEA:52080"/>
        <dbReference type="ChEBI" id="CHEBI:15377"/>
        <dbReference type="ChEBI" id="CHEBI:15378"/>
        <dbReference type="ChEBI" id="CHEBI:25629"/>
        <dbReference type="ChEBI" id="CHEBI:84201"/>
        <dbReference type="ChEBI" id="CHEBI:136330"/>
    </reaction>
    <physiologicalReaction direction="left-to-right" evidence="10">
        <dbReference type="Rhea" id="RHEA:52081"/>
    </physiologicalReaction>
</comment>
<keyword evidence="6 17" id="KW-0472">Membrane</keyword>
<evidence type="ECO:0000256" key="3">
    <source>
        <dbReference type="ARBA" id="ARBA00009300"/>
    </source>
</evidence>
<dbReference type="OrthoDB" id="1898221at2759"/>
<evidence type="ECO:0000256" key="9">
    <source>
        <dbReference type="ARBA" id="ARBA00047863"/>
    </source>
</evidence>
<evidence type="ECO:0000256" key="1">
    <source>
        <dbReference type="ARBA" id="ARBA00000923"/>
    </source>
</evidence>
<keyword evidence="19" id="KW-1185">Reference proteome</keyword>
<proteinExistence type="inferred from homology"/>
<gene>
    <name evidence="18" type="ORF">J437_LFUL018593</name>
</gene>
<evidence type="ECO:0000256" key="13">
    <source>
        <dbReference type="ARBA" id="ARBA00049221"/>
    </source>
</evidence>
<dbReference type="GO" id="GO:0012505">
    <property type="term" value="C:endomembrane system"/>
    <property type="evidence" value="ECO:0007669"/>
    <property type="project" value="UniProtKB-SubCell"/>
</dbReference>
<evidence type="ECO:0000256" key="10">
    <source>
        <dbReference type="ARBA" id="ARBA00048680"/>
    </source>
</evidence>
<keyword evidence="5 17" id="KW-1133">Transmembrane helix</keyword>
<comment type="caution">
    <text evidence="18">The sequence shown here is derived from an EMBL/GenBank/DDBJ whole genome shotgun (WGS) entry which is preliminary data.</text>
</comment>
<sequence>MEGPKDQPIAKYFKRSIKMWLQALHFIFLFLQVMVGWKFLIIGLEVKPDVALKLGLTDADRKIYPYLTVWNLVFHIIYVGICVSEDFVRANSGPNKLSVFKMNLQKYRSLMFESIVFPGSLVVCAAYWTLMLMDPLYLFPGPIEDLVPAWINFFIHSGVGIFAIGELMLRSPIPFSSPSKHHVGIGIGVMLLYGVTTCFHYFSTKKWIYPFLELLSWPQRLCVFILVILTGVFFCVLGSFIRGILFGTTAKKTKRSSRKTQRKKTK</sequence>
<evidence type="ECO:0000256" key="16">
    <source>
        <dbReference type="ARBA" id="ARBA00049428"/>
    </source>
</evidence>
<comment type="subcellular location">
    <subcellularLocation>
        <location evidence="2">Endomembrane system</location>
        <topology evidence="2">Multi-pass membrane protein</topology>
    </subcellularLocation>
</comment>
<comment type="catalytic activity">
    <reaction evidence="9">
        <text>9-hexadecanoyloxy-octadecanoate + H2O = 9-hydroxy-octadecanoate + hexadecanoate + H(+)</text>
        <dbReference type="Rhea" id="RHEA:52052"/>
        <dbReference type="ChEBI" id="CHEBI:7896"/>
        <dbReference type="ChEBI" id="CHEBI:15377"/>
        <dbReference type="ChEBI" id="CHEBI:15378"/>
        <dbReference type="ChEBI" id="CHEBI:83670"/>
        <dbReference type="ChEBI" id="CHEBI:136286"/>
    </reaction>
    <physiologicalReaction direction="left-to-right" evidence="9">
        <dbReference type="Rhea" id="RHEA:52053"/>
    </physiologicalReaction>
</comment>
<comment type="catalytic activity">
    <reaction evidence="14">
        <text>13-(9Z-octadecenoyloxy)-octadecanoate + H2O = 13-hydroxy-octadecanoate + (9Z)-octadecenoate + H(+)</text>
        <dbReference type="Rhea" id="RHEA:52064"/>
        <dbReference type="ChEBI" id="CHEBI:15377"/>
        <dbReference type="ChEBI" id="CHEBI:15378"/>
        <dbReference type="ChEBI" id="CHEBI:30823"/>
        <dbReference type="ChEBI" id="CHEBI:136303"/>
        <dbReference type="ChEBI" id="CHEBI:136304"/>
    </reaction>
    <physiologicalReaction direction="left-to-right" evidence="14">
        <dbReference type="Rhea" id="RHEA:52065"/>
    </physiologicalReaction>
</comment>
<evidence type="ECO:0000256" key="7">
    <source>
        <dbReference type="ARBA" id="ARBA00047368"/>
    </source>
</evidence>
<dbReference type="Pfam" id="PF04750">
    <property type="entry name" value="Far-17a_AIG1"/>
    <property type="match status" value="1"/>
</dbReference>
<name>A0A8K0KPY3_LADFU</name>
<comment type="similarity">
    <text evidence="3">Belongs to the AIG1 family.</text>
</comment>
<evidence type="ECO:0000256" key="12">
    <source>
        <dbReference type="ARBA" id="ARBA00048800"/>
    </source>
</evidence>
<comment type="catalytic activity">
    <reaction evidence="8">
        <text>13-octadecanoyloxy-octadecanoate + H2O = 13-hydroxy-octadecanoate + octadecanoate + H(+)</text>
        <dbReference type="Rhea" id="RHEA:52084"/>
        <dbReference type="ChEBI" id="CHEBI:15377"/>
        <dbReference type="ChEBI" id="CHEBI:15378"/>
        <dbReference type="ChEBI" id="CHEBI:25629"/>
        <dbReference type="ChEBI" id="CHEBI:136304"/>
        <dbReference type="ChEBI" id="CHEBI:136335"/>
    </reaction>
    <physiologicalReaction direction="left-to-right" evidence="8">
        <dbReference type="Rhea" id="RHEA:52085"/>
    </physiologicalReaction>
</comment>
<reference evidence="18" key="1">
    <citation type="submission" date="2013-04" db="EMBL/GenBank/DDBJ databases">
        <authorList>
            <person name="Qu J."/>
            <person name="Murali S.C."/>
            <person name="Bandaranaike D."/>
            <person name="Bellair M."/>
            <person name="Blankenburg K."/>
            <person name="Chao H."/>
            <person name="Dinh H."/>
            <person name="Doddapaneni H."/>
            <person name="Downs B."/>
            <person name="Dugan-Rocha S."/>
            <person name="Elkadiri S."/>
            <person name="Gnanaolivu R.D."/>
            <person name="Hernandez B."/>
            <person name="Javaid M."/>
            <person name="Jayaseelan J.C."/>
            <person name="Lee S."/>
            <person name="Li M."/>
            <person name="Ming W."/>
            <person name="Munidasa M."/>
            <person name="Muniz J."/>
            <person name="Nguyen L."/>
            <person name="Ongeri F."/>
            <person name="Osuji N."/>
            <person name="Pu L.-L."/>
            <person name="Puazo M."/>
            <person name="Qu C."/>
            <person name="Quiroz J."/>
            <person name="Raj R."/>
            <person name="Weissenberger G."/>
            <person name="Xin Y."/>
            <person name="Zou X."/>
            <person name="Han Y."/>
            <person name="Richards S."/>
            <person name="Worley K."/>
            <person name="Muzny D."/>
            <person name="Gibbs R."/>
        </authorList>
    </citation>
    <scope>NUCLEOTIDE SEQUENCE</scope>
    <source>
        <strain evidence="18">Sampled in the wild</strain>
    </source>
</reference>
<accession>A0A8K0KPY3</accession>
<evidence type="ECO:0000256" key="8">
    <source>
        <dbReference type="ARBA" id="ARBA00047427"/>
    </source>
</evidence>
<feature type="transmembrane region" description="Helical" evidence="17">
    <location>
        <begin position="20"/>
        <end position="43"/>
    </location>
</feature>
<evidence type="ECO:0000256" key="14">
    <source>
        <dbReference type="ARBA" id="ARBA00049296"/>
    </source>
</evidence>
<comment type="catalytic activity">
    <reaction evidence="15">
        <text>13-(9Z-hexadecenoyloxy)-octadecanoate + H2O = 13-hydroxy-octadecanoate + (9Z)-hexadecenoate + H(+)</text>
        <dbReference type="Rhea" id="RHEA:52076"/>
        <dbReference type="ChEBI" id="CHEBI:15377"/>
        <dbReference type="ChEBI" id="CHEBI:15378"/>
        <dbReference type="ChEBI" id="CHEBI:32372"/>
        <dbReference type="ChEBI" id="CHEBI:136304"/>
        <dbReference type="ChEBI" id="CHEBI:136315"/>
    </reaction>
    <physiologicalReaction direction="left-to-right" evidence="15">
        <dbReference type="Rhea" id="RHEA:52077"/>
    </physiologicalReaction>
</comment>
<evidence type="ECO:0000256" key="5">
    <source>
        <dbReference type="ARBA" id="ARBA00022989"/>
    </source>
</evidence>
<feature type="transmembrane region" description="Helical" evidence="17">
    <location>
        <begin position="109"/>
        <end position="130"/>
    </location>
</feature>
<keyword evidence="4 17" id="KW-0812">Transmembrane</keyword>
<comment type="catalytic activity">
    <reaction evidence="16">
        <text>12-(9Z-hexadecenoyloxy)-octadecanoate + H2O = 12-hydroxyoctadecanoate + (9Z)-hexadecenoate + H(+)</text>
        <dbReference type="Rhea" id="RHEA:52072"/>
        <dbReference type="ChEBI" id="CHEBI:15377"/>
        <dbReference type="ChEBI" id="CHEBI:15378"/>
        <dbReference type="ChEBI" id="CHEBI:32372"/>
        <dbReference type="ChEBI" id="CHEBI:84201"/>
        <dbReference type="ChEBI" id="CHEBI:136312"/>
    </reaction>
    <physiologicalReaction direction="left-to-right" evidence="16">
        <dbReference type="Rhea" id="RHEA:52073"/>
    </physiologicalReaction>
</comment>